<evidence type="ECO:0000313" key="2">
    <source>
        <dbReference type="Proteomes" id="UP000000321"/>
    </source>
</evidence>
<sequence length="376" mass="42189">MPAYFTVYPLGNADTNLTRFANNDLMVVDYADRRDPNDRYDKRIDLAEALKGELEDADRDSFRVAVFTHLDEDHVDGAGDFFWFEHTSAKQSSDRVKMDELWVPAAALTEKKLQDDARSIWKEARYRLKNGRGIKVFSRPQALAGLLAEWGLTVEDREDCFVDAGQTVPGFDLDGDEQAEFFVHSPFAWRQDDGLVDRNQNAIVMQMTLRDGGEDSHILLGADIEHETLSEIVRTSRKYGNSDRLEWDVLKLFHHCSYLALSSEKGDDVTEPVEDVKWLFEELARQKEIIISPSWPIPAKGSAEDDDKQPPHRQAANYYKRIIKDSDGQFIVTMESPTTAKPKPTKLKVTSTGVAVVLAGAPTSSGAATSESSRAG</sequence>
<dbReference type="Gene3D" id="3.60.15.10">
    <property type="entry name" value="Ribonuclease Z/Hydroxyacylglutathione hydrolase-like"/>
    <property type="match status" value="1"/>
</dbReference>
<dbReference type="AlphaFoldDB" id="Q1YJS6"/>
<dbReference type="BioCyc" id="AURANTIMONAS:SI859A1_00922-MONOMER"/>
<dbReference type="OrthoDB" id="9768813at2"/>
<organism evidence="1 2">
    <name type="scientific">Aurantimonas manganoxydans (strain ATCC BAA-1229 / DSM 21871 / SI85-9A1)</name>
    <dbReference type="NCBI Taxonomy" id="287752"/>
    <lineage>
        <taxon>Bacteria</taxon>
        <taxon>Pseudomonadati</taxon>
        <taxon>Pseudomonadota</taxon>
        <taxon>Alphaproteobacteria</taxon>
        <taxon>Hyphomicrobiales</taxon>
        <taxon>Aurantimonadaceae</taxon>
        <taxon>Aurantimonas</taxon>
    </lineage>
</organism>
<gene>
    <name evidence="1" type="ORF">SI859A1_00922</name>
</gene>
<dbReference type="HOGENOM" id="CLU_044335_0_0_5"/>
<reference evidence="1 2" key="1">
    <citation type="journal article" date="2008" name="Appl. Environ. Microbiol.">
        <title>Genomic insights into Mn(II) oxidation by the marine alphaproteobacterium Aurantimonas sp. strain SI85-9A1.</title>
        <authorList>
            <person name="Dick G.J."/>
            <person name="Podell S."/>
            <person name="Johnson H.A."/>
            <person name="Rivera-Espinoza Y."/>
            <person name="Bernier-Latmani R."/>
            <person name="McCarthy J.K."/>
            <person name="Torpey J.W."/>
            <person name="Clement B.G."/>
            <person name="Gaasterland T."/>
            <person name="Tebo B.M."/>
        </authorList>
    </citation>
    <scope>NUCLEOTIDE SEQUENCE [LARGE SCALE GENOMIC DNA]</scope>
    <source>
        <strain evidence="1 2">SI85-9A1</strain>
    </source>
</reference>
<name>Q1YJS6_AURMS</name>
<comment type="caution">
    <text evidence="1">The sequence shown here is derived from an EMBL/GenBank/DDBJ whole genome shotgun (WGS) entry which is preliminary data.</text>
</comment>
<proteinExistence type="predicted"/>
<dbReference type="Proteomes" id="UP000000321">
    <property type="component" value="Unassembled WGS sequence"/>
</dbReference>
<evidence type="ECO:0000313" key="1">
    <source>
        <dbReference type="EMBL" id="EAS50797.1"/>
    </source>
</evidence>
<dbReference type="RefSeq" id="WP_009208787.1">
    <property type="nucleotide sequence ID" value="NZ_BBWP01000036.1"/>
</dbReference>
<keyword evidence="2" id="KW-1185">Reference proteome</keyword>
<dbReference type="EMBL" id="AAPJ01000002">
    <property type="protein sequence ID" value="EAS50797.1"/>
    <property type="molecule type" value="Genomic_DNA"/>
</dbReference>
<evidence type="ECO:0008006" key="3">
    <source>
        <dbReference type="Google" id="ProtNLM"/>
    </source>
</evidence>
<protein>
    <recommendedName>
        <fullName evidence="3">Metallo-beta-lactamase domain-containing protein</fullName>
    </recommendedName>
</protein>
<accession>Q1YJS6</accession>
<dbReference type="InterPro" id="IPR036866">
    <property type="entry name" value="RibonucZ/Hydroxyglut_hydro"/>
</dbReference>